<comment type="caution">
    <text evidence="2">The sequence shown here is derived from an EMBL/GenBank/DDBJ whole genome shotgun (WGS) entry which is preliminary data.</text>
</comment>
<accession>A0A8S9V3H6</accession>
<sequence length="186" mass="21292">MTSRVLNASGEHGDQKLGLGIRAARYLCSKFPVVFVHREAVFDHDVACIESQRSDTKNMKPSFETKEISRLGNFLFIRDEVNYIQNSLVILNCGCLLQYLMTAYLWSYNALTRPAFVMPVLLPPTILCSVIGQHRLKKLNKRGECRRMILTDGVPNSRLRESQNRHFNCSPACVLCIFMTFFKIKV</sequence>
<organism evidence="2 3">
    <name type="scientific">Phytophthora infestans</name>
    <name type="common">Potato late blight agent</name>
    <name type="synonym">Botrytis infestans</name>
    <dbReference type="NCBI Taxonomy" id="4787"/>
    <lineage>
        <taxon>Eukaryota</taxon>
        <taxon>Sar</taxon>
        <taxon>Stramenopiles</taxon>
        <taxon>Oomycota</taxon>
        <taxon>Peronosporomycetes</taxon>
        <taxon>Peronosporales</taxon>
        <taxon>Peronosporaceae</taxon>
        <taxon>Phytophthora</taxon>
    </lineage>
</organism>
<dbReference type="Proteomes" id="UP000704712">
    <property type="component" value="Unassembled WGS sequence"/>
</dbReference>
<keyword evidence="1" id="KW-0472">Membrane</keyword>
<keyword evidence="1" id="KW-0812">Transmembrane</keyword>
<evidence type="ECO:0008006" key="4">
    <source>
        <dbReference type="Google" id="ProtNLM"/>
    </source>
</evidence>
<evidence type="ECO:0000256" key="1">
    <source>
        <dbReference type="SAM" id="Phobius"/>
    </source>
</evidence>
<proteinExistence type="predicted"/>
<feature type="transmembrane region" description="Helical" evidence="1">
    <location>
        <begin position="114"/>
        <end position="132"/>
    </location>
</feature>
<name>A0A8S9V3H6_PHYIN</name>
<dbReference type="AlphaFoldDB" id="A0A8S9V3H6"/>
<feature type="transmembrane region" description="Helical" evidence="1">
    <location>
        <begin position="88"/>
        <end position="108"/>
    </location>
</feature>
<protein>
    <recommendedName>
        <fullName evidence="4">Transmembrane protein</fullName>
    </recommendedName>
</protein>
<reference evidence="2" key="1">
    <citation type="submission" date="2020-03" db="EMBL/GenBank/DDBJ databases">
        <title>Hybrid Assembly of Korean Phytophthora infestans isolates.</title>
        <authorList>
            <person name="Prokchorchik M."/>
            <person name="Lee Y."/>
            <person name="Seo J."/>
            <person name="Cho J.-H."/>
            <person name="Park Y.-E."/>
            <person name="Jang D.-C."/>
            <person name="Im J.-S."/>
            <person name="Choi J.-G."/>
            <person name="Park H.-J."/>
            <person name="Lee G.-B."/>
            <person name="Lee Y.-G."/>
            <person name="Hong S.-Y."/>
            <person name="Cho K."/>
            <person name="Sohn K.H."/>
        </authorList>
    </citation>
    <scope>NUCLEOTIDE SEQUENCE</scope>
    <source>
        <strain evidence="2">KR_2_A2</strain>
    </source>
</reference>
<keyword evidence="1" id="KW-1133">Transmembrane helix</keyword>
<gene>
    <name evidence="2" type="ORF">GN958_ATG03732</name>
</gene>
<evidence type="ECO:0000313" key="2">
    <source>
        <dbReference type="EMBL" id="KAF4147103.1"/>
    </source>
</evidence>
<evidence type="ECO:0000313" key="3">
    <source>
        <dbReference type="Proteomes" id="UP000704712"/>
    </source>
</evidence>
<dbReference type="EMBL" id="JAACNO010000517">
    <property type="protein sequence ID" value="KAF4147103.1"/>
    <property type="molecule type" value="Genomic_DNA"/>
</dbReference>